<sequence>MTDHESHERSSLLHPGASRRSGHHTRLSRKSLAFFLLLAVVVACLALTLRRLDGCSICPSKIPSGPLMLSDEFDSIVVGGGPAGSVLAKLFSDDRWRRVVLIEAGNASQTHLGREGSIQIEST</sequence>
<evidence type="ECO:0000313" key="2">
    <source>
        <dbReference type="Proteomes" id="UP001163321"/>
    </source>
</evidence>
<gene>
    <name evidence="1" type="ORF">PsorP6_018049</name>
</gene>
<dbReference type="Proteomes" id="UP001163321">
    <property type="component" value="Chromosome 2"/>
</dbReference>
<reference evidence="1 2" key="1">
    <citation type="journal article" date="2022" name="bioRxiv">
        <title>The genome of the oomycete Peronosclerospora sorghi, a cosmopolitan pathogen of maize and sorghum, is inflated with dispersed pseudogenes.</title>
        <authorList>
            <person name="Fletcher K."/>
            <person name="Martin F."/>
            <person name="Isakeit T."/>
            <person name="Cavanaugh K."/>
            <person name="Magill C."/>
            <person name="Michelmore R."/>
        </authorList>
    </citation>
    <scope>NUCLEOTIDE SEQUENCE [LARGE SCALE GENOMIC DNA]</scope>
    <source>
        <strain evidence="1">P6</strain>
    </source>
</reference>
<name>A0ACC0WE59_9STRA</name>
<keyword evidence="2" id="KW-1185">Reference proteome</keyword>
<dbReference type="EMBL" id="CM047581">
    <property type="protein sequence ID" value="KAI9917039.1"/>
    <property type="molecule type" value="Genomic_DNA"/>
</dbReference>
<evidence type="ECO:0000313" key="1">
    <source>
        <dbReference type="EMBL" id="KAI9917039.1"/>
    </source>
</evidence>
<comment type="caution">
    <text evidence="1">The sequence shown here is derived from an EMBL/GenBank/DDBJ whole genome shotgun (WGS) entry which is preliminary data.</text>
</comment>
<accession>A0ACC0WE59</accession>
<protein>
    <submittedName>
        <fullName evidence="1">Uncharacterized protein</fullName>
    </submittedName>
</protein>
<proteinExistence type="predicted"/>
<organism evidence="1 2">
    <name type="scientific">Peronosclerospora sorghi</name>
    <dbReference type="NCBI Taxonomy" id="230839"/>
    <lineage>
        <taxon>Eukaryota</taxon>
        <taxon>Sar</taxon>
        <taxon>Stramenopiles</taxon>
        <taxon>Oomycota</taxon>
        <taxon>Peronosporomycetes</taxon>
        <taxon>Peronosporales</taxon>
        <taxon>Peronosporaceae</taxon>
        <taxon>Peronosclerospora</taxon>
    </lineage>
</organism>